<dbReference type="Proteomes" id="UP001235303">
    <property type="component" value="Unassembled WGS sequence"/>
</dbReference>
<evidence type="ECO:0000256" key="6">
    <source>
        <dbReference type="ARBA" id="ARBA00022982"/>
    </source>
</evidence>
<evidence type="ECO:0000256" key="8">
    <source>
        <dbReference type="ARBA" id="ARBA00023078"/>
    </source>
</evidence>
<evidence type="ECO:0000313" key="11">
    <source>
        <dbReference type="EMBL" id="MDJ1169942.1"/>
    </source>
</evidence>
<dbReference type="PRINTS" id="PR00605">
    <property type="entry name" value="CYTCHROMECIC"/>
</dbReference>
<keyword evidence="8" id="KW-0793">Thylakoid</keyword>
<dbReference type="SUPFAM" id="SSF46626">
    <property type="entry name" value="Cytochrome c"/>
    <property type="match status" value="1"/>
</dbReference>
<dbReference type="Pfam" id="PF13442">
    <property type="entry name" value="Cytochrome_CBB3"/>
    <property type="match status" value="1"/>
</dbReference>
<protein>
    <submittedName>
        <fullName evidence="11">C-type cytochrome</fullName>
    </submittedName>
</protein>
<feature type="domain" description="Cytochrome c" evidence="10">
    <location>
        <begin position="5"/>
        <end position="85"/>
    </location>
</feature>
<proteinExistence type="inferred from homology"/>
<keyword evidence="3" id="KW-0813">Transport</keyword>
<keyword evidence="6" id="KW-0249">Electron transport</keyword>
<sequence>MAQAANIKQGEQIFNAICSGCHARGGNVIMGNKTLNKEALEKYGMASADKIISQINNGKNAMPAFQGRLKPQEIENVTAYVLMKAEQGWHKR</sequence>
<evidence type="ECO:0000256" key="5">
    <source>
        <dbReference type="ARBA" id="ARBA00022723"/>
    </source>
</evidence>
<dbReference type="Gene3D" id="1.10.760.10">
    <property type="entry name" value="Cytochrome c-like domain"/>
    <property type="match status" value="1"/>
</dbReference>
<dbReference type="InterPro" id="IPR036909">
    <property type="entry name" value="Cyt_c-like_dom_sf"/>
</dbReference>
<dbReference type="EMBL" id="JAQOSP010000074">
    <property type="protein sequence ID" value="MDJ1169942.1"/>
    <property type="molecule type" value="Genomic_DNA"/>
</dbReference>
<dbReference type="PANTHER" id="PTHR34688">
    <property type="entry name" value="CYTOCHROME C6, CHLOROPLASTIC"/>
    <property type="match status" value="1"/>
</dbReference>
<dbReference type="PROSITE" id="PS51007">
    <property type="entry name" value="CYTC"/>
    <property type="match status" value="1"/>
</dbReference>
<keyword evidence="5 9" id="KW-0479">Metal-binding</keyword>
<evidence type="ECO:0000256" key="1">
    <source>
        <dbReference type="ARBA" id="ARBA00004518"/>
    </source>
</evidence>
<dbReference type="InterPro" id="IPR023655">
    <property type="entry name" value="Cyt_C6"/>
</dbReference>
<dbReference type="InterPro" id="IPR009056">
    <property type="entry name" value="Cyt_c-like_dom"/>
</dbReference>
<organism evidence="11 12">
    <name type="scientific">Roseofilum acuticapitatum BLCC-M154</name>
    <dbReference type="NCBI Taxonomy" id="3022444"/>
    <lineage>
        <taxon>Bacteria</taxon>
        <taxon>Bacillati</taxon>
        <taxon>Cyanobacteriota</taxon>
        <taxon>Cyanophyceae</taxon>
        <taxon>Desertifilales</taxon>
        <taxon>Desertifilaceae</taxon>
        <taxon>Roseofilum</taxon>
        <taxon>Roseofilum acuticapitatum</taxon>
    </lineage>
</organism>
<keyword evidence="12" id="KW-1185">Reference proteome</keyword>
<evidence type="ECO:0000313" key="12">
    <source>
        <dbReference type="Proteomes" id="UP001235303"/>
    </source>
</evidence>
<evidence type="ECO:0000259" key="10">
    <source>
        <dbReference type="PROSITE" id="PS51007"/>
    </source>
</evidence>
<name>A0ABT7ATN3_9CYAN</name>
<evidence type="ECO:0000256" key="7">
    <source>
        <dbReference type="ARBA" id="ARBA00023004"/>
    </source>
</evidence>
<keyword evidence="4 9" id="KW-0349">Heme</keyword>
<dbReference type="InterPro" id="IPR008168">
    <property type="entry name" value="Cyt_C_IC"/>
</dbReference>
<keyword evidence="7 9" id="KW-0408">Iron</keyword>
<comment type="subcellular location">
    <subcellularLocation>
        <location evidence="1">Cellular thylakoid lumen</location>
    </subcellularLocation>
</comment>
<reference evidence="11 12" key="1">
    <citation type="submission" date="2023-01" db="EMBL/GenBank/DDBJ databases">
        <title>Novel diversity within Roseofilum (Cyanobacteria; Desertifilaceae) from marine benthic mats with descriptions of four novel species.</title>
        <authorList>
            <person name="Wang Y."/>
            <person name="Berthold D.E."/>
            <person name="Hu J."/>
            <person name="Lefler F.W."/>
            <person name="Laughinghouse H.D. IV."/>
        </authorList>
    </citation>
    <scope>NUCLEOTIDE SEQUENCE [LARGE SCALE GENOMIC DNA]</scope>
    <source>
        <strain evidence="11 12">BLCC-M154</strain>
    </source>
</reference>
<evidence type="ECO:0000256" key="4">
    <source>
        <dbReference type="ARBA" id="ARBA00022617"/>
    </source>
</evidence>
<evidence type="ECO:0000256" key="2">
    <source>
        <dbReference type="ARBA" id="ARBA00009650"/>
    </source>
</evidence>
<dbReference type="PANTHER" id="PTHR34688:SF2">
    <property type="entry name" value="CYTOCHROME C6, CHLOROPLASTIC"/>
    <property type="match status" value="1"/>
</dbReference>
<comment type="caution">
    <text evidence="11">The sequence shown here is derived from an EMBL/GenBank/DDBJ whole genome shotgun (WGS) entry which is preliminary data.</text>
</comment>
<comment type="similarity">
    <text evidence="2">Belongs to the cytochrome c family. PetJ subfamily.</text>
</comment>
<evidence type="ECO:0000256" key="9">
    <source>
        <dbReference type="PROSITE-ProRule" id="PRU00433"/>
    </source>
</evidence>
<evidence type="ECO:0000256" key="3">
    <source>
        <dbReference type="ARBA" id="ARBA00022448"/>
    </source>
</evidence>
<accession>A0ABT7ATN3</accession>
<gene>
    <name evidence="11" type="ORF">PMG71_10935</name>
</gene>